<protein>
    <submittedName>
        <fullName evidence="2">Uncharacterized protein</fullName>
    </submittedName>
</protein>
<reference evidence="2 3" key="1">
    <citation type="journal article" date="2023" name="Hortic Res">
        <title>Pangenome of water caltrop reveals structural variations and asymmetric subgenome divergence after allopolyploidization.</title>
        <authorList>
            <person name="Zhang X."/>
            <person name="Chen Y."/>
            <person name="Wang L."/>
            <person name="Yuan Y."/>
            <person name="Fang M."/>
            <person name="Shi L."/>
            <person name="Lu R."/>
            <person name="Comes H.P."/>
            <person name="Ma Y."/>
            <person name="Chen Y."/>
            <person name="Huang G."/>
            <person name="Zhou Y."/>
            <person name="Zheng Z."/>
            <person name="Qiu Y."/>
        </authorList>
    </citation>
    <scope>NUCLEOTIDE SEQUENCE [LARGE SCALE GENOMIC DNA]</scope>
    <source>
        <tissue evidence="2">Roots</tissue>
    </source>
</reference>
<dbReference type="EMBL" id="JAXIOK010000016">
    <property type="protein sequence ID" value="KAK4751867.1"/>
    <property type="molecule type" value="Genomic_DNA"/>
</dbReference>
<evidence type="ECO:0000313" key="3">
    <source>
        <dbReference type="Proteomes" id="UP001345219"/>
    </source>
</evidence>
<comment type="caution">
    <text evidence="2">The sequence shown here is derived from an EMBL/GenBank/DDBJ whole genome shotgun (WGS) entry which is preliminary data.</text>
</comment>
<organism evidence="2 3">
    <name type="scientific">Trapa incisa</name>
    <dbReference type="NCBI Taxonomy" id="236973"/>
    <lineage>
        <taxon>Eukaryota</taxon>
        <taxon>Viridiplantae</taxon>
        <taxon>Streptophyta</taxon>
        <taxon>Embryophyta</taxon>
        <taxon>Tracheophyta</taxon>
        <taxon>Spermatophyta</taxon>
        <taxon>Magnoliopsida</taxon>
        <taxon>eudicotyledons</taxon>
        <taxon>Gunneridae</taxon>
        <taxon>Pentapetalae</taxon>
        <taxon>rosids</taxon>
        <taxon>malvids</taxon>
        <taxon>Myrtales</taxon>
        <taxon>Lythraceae</taxon>
        <taxon>Trapa</taxon>
    </lineage>
</organism>
<dbReference type="AlphaFoldDB" id="A0AAN7JRT9"/>
<name>A0AAN7JRT9_9MYRT</name>
<keyword evidence="3" id="KW-1185">Reference proteome</keyword>
<dbReference type="PANTHER" id="PTHR35485:SF4">
    <property type="entry name" value="EXPRESSED PROTEIN"/>
    <property type="match status" value="1"/>
</dbReference>
<dbReference type="Proteomes" id="UP001345219">
    <property type="component" value="Chromosome 16"/>
</dbReference>
<gene>
    <name evidence="2" type="ORF">SAY87_020665</name>
</gene>
<proteinExistence type="predicted"/>
<feature type="compositionally biased region" description="Basic and acidic residues" evidence="1">
    <location>
        <begin position="84"/>
        <end position="93"/>
    </location>
</feature>
<evidence type="ECO:0000256" key="1">
    <source>
        <dbReference type="SAM" id="MobiDB-lite"/>
    </source>
</evidence>
<feature type="region of interest" description="Disordered" evidence="1">
    <location>
        <begin position="48"/>
        <end position="95"/>
    </location>
</feature>
<dbReference type="PANTHER" id="PTHR35485">
    <property type="entry name" value="OS01G0888900 PROTEIN"/>
    <property type="match status" value="1"/>
</dbReference>
<sequence>MEGLIPMVYRAIKRARTRSHYECLSSNAAQTYSIEDFYVSSSYGSPTAHQLYPNRHDDTTFGGGTGSRFSNGHRRHGSTGDLSFSERDHEQNHKQLTRFRSSRMLSCLTGAA</sequence>
<accession>A0AAN7JRT9</accession>
<evidence type="ECO:0000313" key="2">
    <source>
        <dbReference type="EMBL" id="KAK4751867.1"/>
    </source>
</evidence>